<dbReference type="AlphaFoldDB" id="A0A1G2HII2"/>
<evidence type="ECO:0000313" key="2">
    <source>
        <dbReference type="EMBL" id="OGZ62209.1"/>
    </source>
</evidence>
<protein>
    <submittedName>
        <fullName evidence="2">Uncharacterized protein</fullName>
    </submittedName>
</protein>
<proteinExistence type="predicted"/>
<sequence length="84" mass="9705">MEEARNVIRQKFRKNEQFALRIQMKKDVLWMTDVVYILNGVSGVLVLNLVAVALKHALVLRLIGIRLHAQAQAIRKHAIRKHVL</sequence>
<name>A0A1G2HII2_9BACT</name>
<reference evidence="2 3" key="1">
    <citation type="journal article" date="2016" name="Nat. Commun.">
        <title>Thousands of microbial genomes shed light on interconnected biogeochemical processes in an aquifer system.</title>
        <authorList>
            <person name="Anantharaman K."/>
            <person name="Brown C.T."/>
            <person name="Hug L.A."/>
            <person name="Sharon I."/>
            <person name="Castelle C.J."/>
            <person name="Probst A.J."/>
            <person name="Thomas B.C."/>
            <person name="Singh A."/>
            <person name="Wilkins M.J."/>
            <person name="Karaoz U."/>
            <person name="Brodie E.L."/>
            <person name="Williams K.H."/>
            <person name="Hubbard S.S."/>
            <person name="Banfield J.F."/>
        </authorList>
    </citation>
    <scope>NUCLEOTIDE SEQUENCE [LARGE SCALE GENOMIC DNA]</scope>
</reference>
<keyword evidence="1" id="KW-1133">Transmembrane helix</keyword>
<evidence type="ECO:0000256" key="1">
    <source>
        <dbReference type="SAM" id="Phobius"/>
    </source>
</evidence>
<gene>
    <name evidence="2" type="ORF">A3F94_02675</name>
</gene>
<dbReference type="EMBL" id="MHOK01000005">
    <property type="protein sequence ID" value="OGZ62209.1"/>
    <property type="molecule type" value="Genomic_DNA"/>
</dbReference>
<dbReference type="Proteomes" id="UP000176770">
    <property type="component" value="Unassembled WGS sequence"/>
</dbReference>
<comment type="caution">
    <text evidence="2">The sequence shown here is derived from an EMBL/GenBank/DDBJ whole genome shotgun (WGS) entry which is preliminary data.</text>
</comment>
<keyword evidence="1" id="KW-0472">Membrane</keyword>
<dbReference type="STRING" id="1802165.A3F94_02675"/>
<feature type="transmembrane region" description="Helical" evidence="1">
    <location>
        <begin position="34"/>
        <end position="54"/>
    </location>
</feature>
<organism evidence="2 3">
    <name type="scientific">Candidatus Spechtbacteria bacterium RIFCSPLOWO2_12_FULL_38_22</name>
    <dbReference type="NCBI Taxonomy" id="1802165"/>
    <lineage>
        <taxon>Bacteria</taxon>
        <taxon>Candidatus Spechtiibacteriota</taxon>
    </lineage>
</organism>
<keyword evidence="1" id="KW-0812">Transmembrane</keyword>
<evidence type="ECO:0000313" key="3">
    <source>
        <dbReference type="Proteomes" id="UP000176770"/>
    </source>
</evidence>
<accession>A0A1G2HII2</accession>